<feature type="transmembrane region" description="Helical" evidence="1">
    <location>
        <begin position="363"/>
        <end position="386"/>
    </location>
</feature>
<feature type="transmembrane region" description="Helical" evidence="1">
    <location>
        <begin position="329"/>
        <end position="351"/>
    </location>
</feature>
<keyword evidence="1" id="KW-0472">Membrane</keyword>
<reference evidence="2 3" key="1">
    <citation type="journal article" date="2016" name="Nat. Commun.">
        <title>Thousands of microbial genomes shed light on interconnected biogeochemical processes in an aquifer system.</title>
        <authorList>
            <person name="Anantharaman K."/>
            <person name="Brown C.T."/>
            <person name="Hug L.A."/>
            <person name="Sharon I."/>
            <person name="Castelle C.J."/>
            <person name="Probst A.J."/>
            <person name="Thomas B.C."/>
            <person name="Singh A."/>
            <person name="Wilkins M.J."/>
            <person name="Karaoz U."/>
            <person name="Brodie E.L."/>
            <person name="Williams K.H."/>
            <person name="Hubbard S.S."/>
            <person name="Banfield J.F."/>
        </authorList>
    </citation>
    <scope>NUCLEOTIDE SEQUENCE [LARGE SCALE GENOMIC DNA]</scope>
</reference>
<feature type="transmembrane region" description="Helical" evidence="1">
    <location>
        <begin position="424"/>
        <end position="450"/>
    </location>
</feature>
<evidence type="ECO:0000313" key="3">
    <source>
        <dbReference type="Proteomes" id="UP000178759"/>
    </source>
</evidence>
<feature type="transmembrane region" description="Helical" evidence="1">
    <location>
        <begin position="456"/>
        <end position="477"/>
    </location>
</feature>
<name>A0A1F6AG96_9BACT</name>
<dbReference type="Proteomes" id="UP000178759">
    <property type="component" value="Unassembled WGS sequence"/>
</dbReference>
<evidence type="ECO:0000313" key="2">
    <source>
        <dbReference type="EMBL" id="OGG23626.1"/>
    </source>
</evidence>
<feature type="transmembrane region" description="Helical" evidence="1">
    <location>
        <begin position="519"/>
        <end position="539"/>
    </location>
</feature>
<accession>A0A1F6AG96</accession>
<keyword evidence="1" id="KW-0812">Transmembrane</keyword>
<dbReference type="STRING" id="1798392.A3A79_00230"/>
<keyword evidence="1" id="KW-1133">Transmembrane helix</keyword>
<gene>
    <name evidence="2" type="ORF">A3A79_00230</name>
</gene>
<sequence>MEEKKEEEPKELLTLTKQVDQMVHSFEVGIRETKKKETPMHVDEIASRIAKFYEMVRKVIDWKEDNVLRRAAIVRILKRLLFPKISGVSLRPDIDTYRIAYSVTADLIRGGHLPNDEIPQESVLLVETAVKKYLHILKHASFATADPLLVKRKINFTTFLIDLAACEIEEILTNPIKERAIIQTMTELMTERIIVLPEGSMNDDEKRTHVFIAICRTLYELDDEFIIYQLLKFSYPGWHNPDAEQLKKLTEEVPKIWKSSDSILDHPLARQFYTICERVDTIFMLLGDILDKYVEEPKKLKEALQEKNELTKLATEAYDKRYKTLKTRLVRLAIFSTLSVFLSNWVTFYIIEVPLAEVFYEGFNLFTAFIDFLIPTALMFILVAIIRPPPEQNAKRVLSTLYRFVYEDEKKPLFEVRLRKRRNIFFTFIVAFLYFAMMFLVLGGVWYIFYFFKLPITSVFFDTFTIALTIFAAVLIRNKARELSVDDRTTFWEFILDMFSVPVAKIGEFLAAKWKEYNIIAILFTFLIETPFVVVLDFIENWSQYLKERRSELH</sequence>
<dbReference type="AlphaFoldDB" id="A0A1F6AG96"/>
<evidence type="ECO:0000256" key="1">
    <source>
        <dbReference type="SAM" id="Phobius"/>
    </source>
</evidence>
<dbReference type="EMBL" id="MFJV01000001">
    <property type="protein sequence ID" value="OGG23626.1"/>
    <property type="molecule type" value="Genomic_DNA"/>
</dbReference>
<protein>
    <submittedName>
        <fullName evidence="2">Uncharacterized protein</fullName>
    </submittedName>
</protein>
<comment type="caution">
    <text evidence="2">The sequence shown here is derived from an EMBL/GenBank/DDBJ whole genome shotgun (WGS) entry which is preliminary data.</text>
</comment>
<proteinExistence type="predicted"/>
<organism evidence="2 3">
    <name type="scientific">Candidatus Gottesmanbacteria bacterium RIFCSPLOWO2_01_FULL_43_11b</name>
    <dbReference type="NCBI Taxonomy" id="1798392"/>
    <lineage>
        <taxon>Bacteria</taxon>
        <taxon>Candidatus Gottesmaniibacteriota</taxon>
    </lineage>
</organism>